<reference evidence="2" key="1">
    <citation type="submission" date="2023-05" db="EMBL/GenBank/DDBJ databases">
        <title>Nepenthes gracilis genome sequencing.</title>
        <authorList>
            <person name="Fukushima K."/>
        </authorList>
    </citation>
    <scope>NUCLEOTIDE SEQUENCE</scope>
    <source>
        <strain evidence="2">SING2019-196</strain>
    </source>
</reference>
<protein>
    <submittedName>
        <fullName evidence="2">Uncharacterized protein</fullName>
    </submittedName>
</protein>
<dbReference type="AlphaFoldDB" id="A0AAD3SKD6"/>
<dbReference type="Proteomes" id="UP001279734">
    <property type="component" value="Unassembled WGS sequence"/>
</dbReference>
<feature type="region of interest" description="Disordered" evidence="1">
    <location>
        <begin position="17"/>
        <end position="36"/>
    </location>
</feature>
<feature type="compositionally biased region" description="Polar residues" evidence="1">
    <location>
        <begin position="25"/>
        <end position="36"/>
    </location>
</feature>
<evidence type="ECO:0000313" key="2">
    <source>
        <dbReference type="EMBL" id="GMH13083.1"/>
    </source>
</evidence>
<evidence type="ECO:0000313" key="3">
    <source>
        <dbReference type="Proteomes" id="UP001279734"/>
    </source>
</evidence>
<proteinExistence type="predicted"/>
<accession>A0AAD3SKD6</accession>
<keyword evidence="3" id="KW-1185">Reference proteome</keyword>
<comment type="caution">
    <text evidence="2">The sequence shown here is derived from an EMBL/GenBank/DDBJ whole genome shotgun (WGS) entry which is preliminary data.</text>
</comment>
<sequence length="100" mass="10522">MRIPSLSHNSFVVLECPMKHGENDPGSSLQDNSFSRSPQQALNGLLAFCGSEPLANPMIAASCHITLGGSIPNGGTDQSKKIHTTLKEGLAVTTKNSCNN</sequence>
<name>A0AAD3SKD6_NEPGR</name>
<evidence type="ECO:0000256" key="1">
    <source>
        <dbReference type="SAM" id="MobiDB-lite"/>
    </source>
</evidence>
<organism evidence="2 3">
    <name type="scientific">Nepenthes gracilis</name>
    <name type="common">Slender pitcher plant</name>
    <dbReference type="NCBI Taxonomy" id="150966"/>
    <lineage>
        <taxon>Eukaryota</taxon>
        <taxon>Viridiplantae</taxon>
        <taxon>Streptophyta</taxon>
        <taxon>Embryophyta</taxon>
        <taxon>Tracheophyta</taxon>
        <taxon>Spermatophyta</taxon>
        <taxon>Magnoliopsida</taxon>
        <taxon>eudicotyledons</taxon>
        <taxon>Gunneridae</taxon>
        <taxon>Pentapetalae</taxon>
        <taxon>Caryophyllales</taxon>
        <taxon>Nepenthaceae</taxon>
        <taxon>Nepenthes</taxon>
    </lineage>
</organism>
<dbReference type="EMBL" id="BSYO01000012">
    <property type="protein sequence ID" value="GMH13083.1"/>
    <property type="molecule type" value="Genomic_DNA"/>
</dbReference>
<gene>
    <name evidence="2" type="ORF">Nepgr_014924</name>
</gene>